<feature type="signal peptide" evidence="2">
    <location>
        <begin position="1"/>
        <end position="21"/>
    </location>
</feature>
<dbReference type="Pfam" id="PF00188">
    <property type="entry name" value="CAP"/>
    <property type="match status" value="1"/>
</dbReference>
<keyword evidence="5" id="KW-1185">Reference proteome</keyword>
<dbReference type="Gene3D" id="3.40.33.10">
    <property type="entry name" value="CAP"/>
    <property type="match status" value="1"/>
</dbReference>
<dbReference type="PANTHER" id="PTHR31157:SF1">
    <property type="entry name" value="SCP DOMAIN-CONTAINING PROTEIN"/>
    <property type="match status" value="1"/>
</dbReference>
<protein>
    <submittedName>
        <fullName evidence="4">SCP-domain-containing protein</fullName>
    </submittedName>
</protein>
<evidence type="ECO:0000313" key="4">
    <source>
        <dbReference type="EMBL" id="ORX66439.1"/>
    </source>
</evidence>
<dbReference type="InterPro" id="IPR035940">
    <property type="entry name" value="CAP_sf"/>
</dbReference>
<evidence type="ECO:0000313" key="5">
    <source>
        <dbReference type="Proteomes" id="UP000193922"/>
    </source>
</evidence>
<organism evidence="4 5">
    <name type="scientific">Linderina pennispora</name>
    <dbReference type="NCBI Taxonomy" id="61395"/>
    <lineage>
        <taxon>Eukaryota</taxon>
        <taxon>Fungi</taxon>
        <taxon>Fungi incertae sedis</taxon>
        <taxon>Zoopagomycota</taxon>
        <taxon>Kickxellomycotina</taxon>
        <taxon>Kickxellomycetes</taxon>
        <taxon>Kickxellales</taxon>
        <taxon>Kickxellaceae</taxon>
        <taxon>Linderina</taxon>
    </lineage>
</organism>
<feature type="compositionally biased region" description="Low complexity" evidence="1">
    <location>
        <begin position="87"/>
        <end position="102"/>
    </location>
</feature>
<dbReference type="PANTHER" id="PTHR31157">
    <property type="entry name" value="SCP DOMAIN-CONTAINING PROTEIN"/>
    <property type="match status" value="1"/>
</dbReference>
<feature type="chain" id="PRO_5012960091" evidence="2">
    <location>
        <begin position="22"/>
        <end position="221"/>
    </location>
</feature>
<accession>A0A1Y1VYU9</accession>
<feature type="region of interest" description="Disordered" evidence="1">
    <location>
        <begin position="80"/>
        <end position="102"/>
    </location>
</feature>
<dbReference type="CDD" id="cd05379">
    <property type="entry name" value="CAP_bacterial"/>
    <property type="match status" value="1"/>
</dbReference>
<dbReference type="SUPFAM" id="SSF55797">
    <property type="entry name" value="PR-1-like"/>
    <property type="match status" value="1"/>
</dbReference>
<dbReference type="OrthoDB" id="568194at2759"/>
<feature type="domain" description="SCP" evidence="3">
    <location>
        <begin position="110"/>
        <end position="220"/>
    </location>
</feature>
<dbReference type="Proteomes" id="UP000193922">
    <property type="component" value="Unassembled WGS sequence"/>
</dbReference>
<name>A0A1Y1VYU9_9FUNG</name>
<dbReference type="GeneID" id="63808139"/>
<dbReference type="EMBL" id="MCFD01000015">
    <property type="protein sequence ID" value="ORX66439.1"/>
    <property type="molecule type" value="Genomic_DNA"/>
</dbReference>
<dbReference type="RefSeq" id="XP_040740427.1">
    <property type="nucleotide sequence ID" value="XM_040891491.1"/>
</dbReference>
<gene>
    <name evidence="4" type="ORF">DL89DRAFT_324884</name>
</gene>
<dbReference type="AlphaFoldDB" id="A0A1Y1VYU9"/>
<reference evidence="4 5" key="1">
    <citation type="submission" date="2016-07" db="EMBL/GenBank/DDBJ databases">
        <title>Pervasive Adenine N6-methylation of Active Genes in Fungi.</title>
        <authorList>
            <consortium name="DOE Joint Genome Institute"/>
            <person name="Mondo S.J."/>
            <person name="Dannebaum R.O."/>
            <person name="Kuo R.C."/>
            <person name="Labutti K."/>
            <person name="Haridas S."/>
            <person name="Kuo A."/>
            <person name="Salamov A."/>
            <person name="Ahrendt S.R."/>
            <person name="Lipzen A."/>
            <person name="Sullivan W."/>
            <person name="Andreopoulos W.B."/>
            <person name="Clum A."/>
            <person name="Lindquist E."/>
            <person name="Daum C."/>
            <person name="Ramamoorthy G.K."/>
            <person name="Gryganskyi A."/>
            <person name="Culley D."/>
            <person name="Magnuson J.K."/>
            <person name="James T.Y."/>
            <person name="O'Malley M.A."/>
            <person name="Stajich J.E."/>
            <person name="Spatafora J.W."/>
            <person name="Visel A."/>
            <person name="Grigoriev I.V."/>
        </authorList>
    </citation>
    <scope>NUCLEOTIDE SEQUENCE [LARGE SCALE GENOMIC DNA]</scope>
    <source>
        <strain evidence="4 5">ATCC 12442</strain>
    </source>
</reference>
<evidence type="ECO:0000256" key="1">
    <source>
        <dbReference type="SAM" id="MobiDB-lite"/>
    </source>
</evidence>
<proteinExistence type="predicted"/>
<sequence>MVSFASTLVLASTLMCSLVSTAPIAAVDGLALRNYQEYNTARYHPAPVTVTKYVTVDNCAPTAYQTSPAPATSIYATSPAAPSPVYTDSGDSSSPSTSFSSSGWHNEMLKQVNAVRARNGKGPLAIDERLNTMAQKHSDYQNSVSQMTHDDSAGSLGQRCSAVGITWTGVAENVAWNYPDVTAVMNGWIDSPGHFRNLIGDYTLVGFGYNNGYATQDFACT</sequence>
<comment type="caution">
    <text evidence="4">The sequence shown here is derived from an EMBL/GenBank/DDBJ whole genome shotgun (WGS) entry which is preliminary data.</text>
</comment>
<evidence type="ECO:0000259" key="3">
    <source>
        <dbReference type="Pfam" id="PF00188"/>
    </source>
</evidence>
<dbReference type="InterPro" id="IPR014044">
    <property type="entry name" value="CAP_dom"/>
</dbReference>
<evidence type="ECO:0000256" key="2">
    <source>
        <dbReference type="SAM" id="SignalP"/>
    </source>
</evidence>
<keyword evidence="2" id="KW-0732">Signal</keyword>
<dbReference type="STRING" id="61395.A0A1Y1VYU9"/>